<dbReference type="EMBL" id="QVRA01000037">
    <property type="protein sequence ID" value="RJG51977.1"/>
    <property type="molecule type" value="Genomic_DNA"/>
</dbReference>
<reference evidence="1 2" key="1">
    <citation type="submission" date="2018-08" db="EMBL/GenBank/DDBJ databases">
        <title>Sphingobium sp. EO9.</title>
        <authorList>
            <person name="Park Y."/>
            <person name="Kim K.H."/>
            <person name="Jeon C.O."/>
        </authorList>
    </citation>
    <scope>NUCLEOTIDE SEQUENCE [LARGE SCALE GENOMIC DNA]</scope>
    <source>
        <strain evidence="1 2">EO9</strain>
    </source>
</reference>
<evidence type="ECO:0000313" key="1">
    <source>
        <dbReference type="EMBL" id="RJG51977.1"/>
    </source>
</evidence>
<name>A0A418YLG6_9SPHN</name>
<protein>
    <submittedName>
        <fullName evidence="1">Helix-turn-helix domain-containing protein</fullName>
    </submittedName>
</protein>
<sequence>MTTIPDKERRCQAIAALIASGQGVCASCRQIGISEKTFNRWRRAQRAALPED</sequence>
<evidence type="ECO:0000313" key="2">
    <source>
        <dbReference type="Proteomes" id="UP000283469"/>
    </source>
</evidence>
<keyword evidence="2" id="KW-1185">Reference proteome</keyword>
<dbReference type="AlphaFoldDB" id="A0A418YLG6"/>
<comment type="caution">
    <text evidence="1">The sequence shown here is derived from an EMBL/GenBank/DDBJ whole genome shotgun (WGS) entry which is preliminary data.</text>
</comment>
<dbReference type="Proteomes" id="UP000283469">
    <property type="component" value="Unassembled WGS sequence"/>
</dbReference>
<gene>
    <name evidence="1" type="ORF">D0Z70_22200</name>
</gene>
<accession>A0A418YLG6</accession>
<dbReference type="Pfam" id="PF13384">
    <property type="entry name" value="HTH_23"/>
    <property type="match status" value="1"/>
</dbReference>
<organism evidence="1 2">
    <name type="scientific">Sphingobium terrigena</name>
    <dbReference type="NCBI Taxonomy" id="2304063"/>
    <lineage>
        <taxon>Bacteria</taxon>
        <taxon>Pseudomonadati</taxon>
        <taxon>Pseudomonadota</taxon>
        <taxon>Alphaproteobacteria</taxon>
        <taxon>Sphingomonadales</taxon>
        <taxon>Sphingomonadaceae</taxon>
        <taxon>Sphingobium</taxon>
    </lineage>
</organism>
<proteinExistence type="predicted"/>